<keyword evidence="2 4" id="KW-0548">Nucleotidyltransferase</keyword>
<evidence type="ECO:0000313" key="5">
    <source>
        <dbReference type="Proteomes" id="UP000196240"/>
    </source>
</evidence>
<dbReference type="CDD" id="cd06422">
    <property type="entry name" value="NTP_transferase_like_1"/>
    <property type="match status" value="1"/>
</dbReference>
<protein>
    <submittedName>
        <fullName evidence="4">D-glycero-alpha-D-manno-heptose 1-phosphate guanylyltransferase</fullName>
        <ecNumber evidence="4">2.7.7.71</ecNumber>
    </submittedName>
</protein>
<dbReference type="PANTHER" id="PTHR43584">
    <property type="entry name" value="NUCLEOTIDYL TRANSFERASE"/>
    <property type="match status" value="1"/>
</dbReference>
<dbReference type="Pfam" id="PF00483">
    <property type="entry name" value="NTP_transferase"/>
    <property type="match status" value="1"/>
</dbReference>
<accession>A0A1R7QF35</accession>
<sequence length="229" mass="25006">MKAMILAAGLGNRMRPLTLYKPKPLLEVGGKPLIVWHIEKLKQIGVTEIVINSAWLADVLIGALGDGSQFGVTIRWTREEEGLETAGGIINALPLLGTDPFILVNGDVWTTFDFASLLDVQLDADFAHLVFVPNPTQHPKGDFILNQGRAYTFEQEQSGEALTYSGVAVIHPQMFKGLEAGKRPLAPLLKEAMSAGKISAEKMQAAWVDVGTPERLSDLDLQIRQGMYV</sequence>
<reference evidence="4 5" key="1">
    <citation type="submission" date="2017-02" db="EMBL/GenBank/DDBJ databases">
        <authorList>
            <person name="Peterson S.W."/>
        </authorList>
    </citation>
    <scope>NUCLEOTIDE SEQUENCE [LARGE SCALE GENOMIC DNA]</scope>
    <source>
        <strain evidence="4">C6</strain>
    </source>
</reference>
<dbReference type="AlphaFoldDB" id="A0A1R7QF35"/>
<keyword evidence="1 4" id="KW-0808">Transferase</keyword>
<evidence type="ECO:0000256" key="2">
    <source>
        <dbReference type="ARBA" id="ARBA00022695"/>
    </source>
</evidence>
<dbReference type="SUPFAM" id="SSF53448">
    <property type="entry name" value="Nucleotide-diphospho-sugar transferases"/>
    <property type="match status" value="1"/>
</dbReference>
<dbReference type="Gene3D" id="3.90.550.10">
    <property type="entry name" value="Spore Coat Polysaccharide Biosynthesis Protein SpsA, Chain A"/>
    <property type="match status" value="1"/>
</dbReference>
<dbReference type="EMBL" id="FUUY01000008">
    <property type="protein sequence ID" value="SJX22787.1"/>
    <property type="molecule type" value="Genomic_DNA"/>
</dbReference>
<dbReference type="InterPro" id="IPR005835">
    <property type="entry name" value="NTP_transferase_dom"/>
</dbReference>
<name>A0A1R7QF35_ACIJO</name>
<dbReference type="PANTHER" id="PTHR43584:SF8">
    <property type="entry name" value="N-ACETYLMURAMATE ALPHA-1-PHOSPHATE URIDYLYLTRANSFERASE"/>
    <property type="match status" value="1"/>
</dbReference>
<proteinExistence type="predicted"/>
<evidence type="ECO:0000259" key="3">
    <source>
        <dbReference type="Pfam" id="PF00483"/>
    </source>
</evidence>
<gene>
    <name evidence="4" type="primary">hddC</name>
    <name evidence="4" type="ORF">ACNJC6_02440</name>
</gene>
<dbReference type="NCBIfam" id="NF045761">
    <property type="entry name" value="NAMPUrTaseMurU"/>
    <property type="match status" value="1"/>
</dbReference>
<dbReference type="RefSeq" id="WP_087013459.1">
    <property type="nucleotide sequence ID" value="NZ_FUUY01000008.1"/>
</dbReference>
<organism evidence="4 5">
    <name type="scientific">Acinetobacter johnsonii</name>
    <dbReference type="NCBI Taxonomy" id="40214"/>
    <lineage>
        <taxon>Bacteria</taxon>
        <taxon>Pseudomonadati</taxon>
        <taxon>Pseudomonadota</taxon>
        <taxon>Gammaproteobacteria</taxon>
        <taxon>Moraxellales</taxon>
        <taxon>Moraxellaceae</taxon>
        <taxon>Acinetobacter</taxon>
    </lineage>
</organism>
<dbReference type="InterPro" id="IPR050065">
    <property type="entry name" value="GlmU-like"/>
</dbReference>
<dbReference type="Proteomes" id="UP000196240">
    <property type="component" value="Unassembled WGS sequence"/>
</dbReference>
<evidence type="ECO:0000313" key="4">
    <source>
        <dbReference type="EMBL" id="SJX22787.1"/>
    </source>
</evidence>
<dbReference type="GO" id="GO:0016779">
    <property type="term" value="F:nucleotidyltransferase activity"/>
    <property type="evidence" value="ECO:0007669"/>
    <property type="project" value="UniProtKB-KW"/>
</dbReference>
<dbReference type="InterPro" id="IPR054790">
    <property type="entry name" value="MurU"/>
</dbReference>
<evidence type="ECO:0000256" key="1">
    <source>
        <dbReference type="ARBA" id="ARBA00022679"/>
    </source>
</evidence>
<feature type="domain" description="Nucleotidyl transferase" evidence="3">
    <location>
        <begin position="2"/>
        <end position="139"/>
    </location>
</feature>
<dbReference type="EC" id="2.7.7.71" evidence="4"/>
<dbReference type="InterPro" id="IPR029044">
    <property type="entry name" value="Nucleotide-diphossugar_trans"/>
</dbReference>